<reference evidence="5" key="1">
    <citation type="submission" date="2021-01" db="EMBL/GenBank/DDBJ databases">
        <authorList>
            <person name="Corre E."/>
            <person name="Pelletier E."/>
            <person name="Niang G."/>
            <person name="Scheremetjew M."/>
            <person name="Finn R."/>
            <person name="Kale V."/>
            <person name="Holt S."/>
            <person name="Cochrane G."/>
            <person name="Meng A."/>
            <person name="Brown T."/>
            <person name="Cohen L."/>
        </authorList>
    </citation>
    <scope>NUCLEOTIDE SEQUENCE</scope>
</reference>
<dbReference type="EMBL" id="HBEX01001798">
    <property type="protein sequence ID" value="CAD8596376.1"/>
    <property type="molecule type" value="Transcribed_RNA"/>
</dbReference>
<dbReference type="SMART" id="SM00116">
    <property type="entry name" value="CBS"/>
    <property type="match status" value="2"/>
</dbReference>
<protein>
    <recommendedName>
        <fullName evidence="3">CBS domain-containing protein</fullName>
    </recommendedName>
</protein>
<organism evidence="5">
    <name type="scientific">Asterionellopsis glacialis</name>
    <dbReference type="NCBI Taxonomy" id="33640"/>
    <lineage>
        <taxon>Eukaryota</taxon>
        <taxon>Sar</taxon>
        <taxon>Stramenopiles</taxon>
        <taxon>Ochrophyta</taxon>
        <taxon>Bacillariophyta</taxon>
        <taxon>Fragilariophyceae</taxon>
        <taxon>Fragilariophycidae</taxon>
        <taxon>Fragilariales</taxon>
        <taxon>Fragilariaceae</taxon>
        <taxon>Asterionellopsis</taxon>
    </lineage>
</organism>
<name>A0A6T9YKC1_9STRA</name>
<dbReference type="AlphaFoldDB" id="A0A6T9YKC1"/>
<dbReference type="InterPro" id="IPR044725">
    <property type="entry name" value="CBSX3_CBS_dom"/>
</dbReference>
<gene>
    <name evidence="4" type="ORF">AGLA0713_LOCUS1203</name>
    <name evidence="5" type="ORF">AGLA0713_LOCUS1204</name>
</gene>
<dbReference type="PANTHER" id="PTHR43080">
    <property type="entry name" value="CBS DOMAIN-CONTAINING PROTEIN CBSX3, MITOCHONDRIAL"/>
    <property type="match status" value="1"/>
</dbReference>
<dbReference type="SUPFAM" id="SSF54631">
    <property type="entry name" value="CBS-domain pair"/>
    <property type="match status" value="1"/>
</dbReference>
<dbReference type="CDD" id="cd04623">
    <property type="entry name" value="CBS_pair_bac_euk"/>
    <property type="match status" value="1"/>
</dbReference>
<sequence>MFSRVLLRQALPAASRIGSAAAVRPAAAAPRFTARTFSGPTVEDAVTADDAWKKSCYVEMDYTVNDESTVYDFVQRLAAFNVGCLVTVDNDGNITGVVSERDYVCKIALLGKTSKDTRIKEISTKAANLITATPEDSVEDCMQMMLSKDIRHLPLLDSSSKKVVGIISIKDLVKTLLDEKEKAIKVLSDFALGKGGHFGSE</sequence>
<dbReference type="PROSITE" id="PS51371">
    <property type="entry name" value="CBS"/>
    <property type="match status" value="1"/>
</dbReference>
<proteinExistence type="predicted"/>
<dbReference type="EMBL" id="HBEX01001797">
    <property type="protein sequence ID" value="CAD8596375.1"/>
    <property type="molecule type" value="Transcribed_RNA"/>
</dbReference>
<evidence type="ECO:0000259" key="3">
    <source>
        <dbReference type="PROSITE" id="PS51371"/>
    </source>
</evidence>
<evidence type="ECO:0000256" key="1">
    <source>
        <dbReference type="ARBA" id="ARBA00023122"/>
    </source>
</evidence>
<accession>A0A6T9YKC1</accession>
<dbReference type="InterPro" id="IPR000644">
    <property type="entry name" value="CBS_dom"/>
</dbReference>
<dbReference type="PANTHER" id="PTHR43080:SF2">
    <property type="entry name" value="CBS DOMAIN-CONTAINING PROTEIN"/>
    <property type="match status" value="1"/>
</dbReference>
<dbReference type="InterPro" id="IPR051257">
    <property type="entry name" value="Diverse_CBS-Domain"/>
</dbReference>
<keyword evidence="1 2" id="KW-0129">CBS domain</keyword>
<evidence type="ECO:0000256" key="2">
    <source>
        <dbReference type="PROSITE-ProRule" id="PRU00703"/>
    </source>
</evidence>
<dbReference type="InterPro" id="IPR046342">
    <property type="entry name" value="CBS_dom_sf"/>
</dbReference>
<dbReference type="Gene3D" id="3.10.580.10">
    <property type="entry name" value="CBS-domain"/>
    <property type="match status" value="1"/>
</dbReference>
<evidence type="ECO:0000313" key="5">
    <source>
        <dbReference type="EMBL" id="CAD8596376.1"/>
    </source>
</evidence>
<dbReference type="Pfam" id="PF00571">
    <property type="entry name" value="CBS"/>
    <property type="match status" value="2"/>
</dbReference>
<evidence type="ECO:0000313" key="4">
    <source>
        <dbReference type="EMBL" id="CAD8596375.1"/>
    </source>
</evidence>
<feature type="domain" description="CBS" evidence="3">
    <location>
        <begin position="122"/>
        <end position="182"/>
    </location>
</feature>